<comment type="caution">
    <text evidence="4">The sequence shown here is derived from an EMBL/GenBank/DDBJ whole genome shotgun (WGS) entry which is preliminary data.</text>
</comment>
<dbReference type="InterPro" id="IPR002678">
    <property type="entry name" value="DUF34/NIF3"/>
</dbReference>
<evidence type="ECO:0000256" key="3">
    <source>
        <dbReference type="PIRSR" id="PIRSR602678-1"/>
    </source>
</evidence>
<accession>A0A6M0IGY5</accession>
<dbReference type="RefSeq" id="WP_164035565.1">
    <property type="nucleotide sequence ID" value="NZ_JAAGNZ010000001.1"/>
</dbReference>
<name>A0A6M0IGY5_9BACT</name>
<protein>
    <recommendedName>
        <fullName evidence="6">NGG1p interacting factor NIF3</fullName>
    </recommendedName>
</protein>
<feature type="binding site" evidence="3">
    <location>
        <position position="224"/>
    </location>
    <ligand>
        <name>a divalent metal cation</name>
        <dbReference type="ChEBI" id="CHEBI:60240"/>
        <label>1</label>
    </ligand>
</feature>
<proteinExistence type="inferred from homology"/>
<feature type="binding site" evidence="3">
    <location>
        <position position="228"/>
    </location>
    <ligand>
        <name>a divalent metal cation</name>
        <dbReference type="ChEBI" id="CHEBI:60240"/>
        <label>1</label>
    </ligand>
</feature>
<evidence type="ECO:0000256" key="2">
    <source>
        <dbReference type="ARBA" id="ARBA00022723"/>
    </source>
</evidence>
<dbReference type="Gene3D" id="3.40.1390.30">
    <property type="entry name" value="NIF3 (NGG1p interacting factor 3)-like"/>
    <property type="match status" value="1"/>
</dbReference>
<organism evidence="4 5">
    <name type="scientific">Spirosoma agri</name>
    <dbReference type="NCBI Taxonomy" id="1987381"/>
    <lineage>
        <taxon>Bacteria</taxon>
        <taxon>Pseudomonadati</taxon>
        <taxon>Bacteroidota</taxon>
        <taxon>Cytophagia</taxon>
        <taxon>Cytophagales</taxon>
        <taxon>Cytophagaceae</taxon>
        <taxon>Spirosoma</taxon>
    </lineage>
</organism>
<evidence type="ECO:0000313" key="5">
    <source>
        <dbReference type="Proteomes" id="UP000477386"/>
    </source>
</evidence>
<gene>
    <name evidence="4" type="ORF">GK091_05315</name>
</gene>
<sequence>MTNQQYSLGEIDDFLKTEFSIDRYNSSEQGGIYRLSDRPITRLGLALDPWPTLPEWVADNQLDAIWLHRPWKLDLATLPPDTGILFHHLPFDETLTIGDNRILASILGTLGQPEPLGFKQTPDDNGNAYSPRPIGMLFDIVGLEFDALLRDINGLFGGYDRAEAGRCQTNDHIIDRIAVVGAMNDTLIHEAHERQASLYLTGQYRKPAQPAVDATGIAVIAVGHQRSEEWGMRALADVLQSRWPALEVIVPLKEQPVHTLSSKNSR</sequence>
<dbReference type="SUPFAM" id="SSF102705">
    <property type="entry name" value="NIF3 (NGG1p interacting factor 3)-like"/>
    <property type="match status" value="1"/>
</dbReference>
<keyword evidence="2 3" id="KW-0479">Metal-binding</keyword>
<evidence type="ECO:0000256" key="1">
    <source>
        <dbReference type="ARBA" id="ARBA00006964"/>
    </source>
</evidence>
<comment type="similarity">
    <text evidence="1">Belongs to the GTP cyclohydrolase I type 2/NIF3 family.</text>
</comment>
<evidence type="ECO:0008006" key="6">
    <source>
        <dbReference type="Google" id="ProtNLM"/>
    </source>
</evidence>
<evidence type="ECO:0000313" key="4">
    <source>
        <dbReference type="EMBL" id="NEU66293.1"/>
    </source>
</evidence>
<dbReference type="InterPro" id="IPR036069">
    <property type="entry name" value="DUF34/NIF3_sf"/>
</dbReference>
<keyword evidence="5" id="KW-1185">Reference proteome</keyword>
<dbReference type="EMBL" id="JAAGNZ010000001">
    <property type="protein sequence ID" value="NEU66293.1"/>
    <property type="molecule type" value="Genomic_DNA"/>
</dbReference>
<dbReference type="GO" id="GO:0046872">
    <property type="term" value="F:metal ion binding"/>
    <property type="evidence" value="ECO:0007669"/>
    <property type="project" value="UniProtKB-KW"/>
</dbReference>
<dbReference type="Proteomes" id="UP000477386">
    <property type="component" value="Unassembled WGS sequence"/>
</dbReference>
<dbReference type="PANTHER" id="PTHR13799:SF14">
    <property type="entry name" value="GTP CYCLOHYDROLASE 1 TYPE 2 HOMOLOG"/>
    <property type="match status" value="1"/>
</dbReference>
<dbReference type="Pfam" id="PF01784">
    <property type="entry name" value="DUF34_NIF3"/>
    <property type="match status" value="1"/>
</dbReference>
<dbReference type="GO" id="GO:0005737">
    <property type="term" value="C:cytoplasm"/>
    <property type="evidence" value="ECO:0007669"/>
    <property type="project" value="TreeGrafter"/>
</dbReference>
<reference evidence="4 5" key="1">
    <citation type="submission" date="2020-02" db="EMBL/GenBank/DDBJ databases">
        <title>Draft genome sequence of two Spirosoma agri KCTC 52727 and Spirosoma terrae KCTC 52035.</title>
        <authorList>
            <person name="Rojas J."/>
            <person name="Ambika Manirajan B."/>
            <person name="Ratering S."/>
            <person name="Suarez C."/>
            <person name="Schnell S."/>
        </authorList>
    </citation>
    <scope>NUCLEOTIDE SEQUENCE [LARGE SCALE GENOMIC DNA]</scope>
    <source>
        <strain evidence="4 5">KCTC 52727</strain>
    </source>
</reference>
<dbReference type="PANTHER" id="PTHR13799">
    <property type="entry name" value="NGG1 INTERACTING FACTOR 3"/>
    <property type="match status" value="1"/>
</dbReference>
<dbReference type="AlphaFoldDB" id="A0A6M0IGY5"/>